<dbReference type="Proteomes" id="UP001144191">
    <property type="component" value="Unassembled WGS sequence"/>
</dbReference>
<organism evidence="1 2">
    <name type="scientific">Aspergillus niger</name>
    <dbReference type="NCBI Taxonomy" id="5061"/>
    <lineage>
        <taxon>Eukaryota</taxon>
        <taxon>Fungi</taxon>
        <taxon>Dikarya</taxon>
        <taxon>Ascomycota</taxon>
        <taxon>Pezizomycotina</taxon>
        <taxon>Eurotiomycetes</taxon>
        <taxon>Eurotiomycetidae</taxon>
        <taxon>Eurotiales</taxon>
        <taxon>Aspergillaceae</taxon>
        <taxon>Aspergillus</taxon>
        <taxon>Aspergillus subgen. Circumdati</taxon>
    </lineage>
</organism>
<sequence length="50" mass="5679">FPTGLRDHGSDPASDAKLMSKEFIVSQSLNDLFDKVVYRVSLKIPKRRSE</sequence>
<evidence type="ECO:0000313" key="2">
    <source>
        <dbReference type="Proteomes" id="UP001144191"/>
    </source>
</evidence>
<feature type="non-terminal residue" evidence="1">
    <location>
        <position position="1"/>
    </location>
</feature>
<accession>A0A9W6AD54</accession>
<gene>
    <name evidence="1" type="ORF">AnigIFM63604_004784</name>
</gene>
<protein>
    <submittedName>
        <fullName evidence="1">Uncharacterized protein</fullName>
    </submittedName>
</protein>
<name>A0A9W6AD54_ASPNG</name>
<proteinExistence type="predicted"/>
<dbReference type="EMBL" id="BRPB01000265">
    <property type="protein sequence ID" value="GLA56144.1"/>
    <property type="molecule type" value="Genomic_DNA"/>
</dbReference>
<reference evidence="1" key="1">
    <citation type="submission" date="2022-07" db="EMBL/GenBank/DDBJ databases">
        <title>Taxonomy of Aspergillus series Nigri: significant species reduction supported by multi-species coalescent approaches.</title>
        <authorList>
            <person name="Bian C."/>
            <person name="Kusuya Y."/>
            <person name="Sklenar F."/>
            <person name="D'hooge E."/>
            <person name="Yaguchi T."/>
            <person name="Takahashi H."/>
            <person name="Hubka V."/>
        </authorList>
    </citation>
    <scope>NUCLEOTIDE SEQUENCE</scope>
    <source>
        <strain evidence="1">IFM 63604</strain>
    </source>
</reference>
<dbReference type="AlphaFoldDB" id="A0A9W6AD54"/>
<comment type="caution">
    <text evidence="1">The sequence shown here is derived from an EMBL/GenBank/DDBJ whole genome shotgun (WGS) entry which is preliminary data.</text>
</comment>
<evidence type="ECO:0000313" key="1">
    <source>
        <dbReference type="EMBL" id="GLA56144.1"/>
    </source>
</evidence>